<evidence type="ECO:0000313" key="1">
    <source>
        <dbReference type="EMBL" id="TGY89463.1"/>
    </source>
</evidence>
<sequence>MYEIAERTQTVSKRKGWRKMENASMLEFHADDIILKEGGTYEEMYKIISGSVAVYIRYGEKEEHLIGIYSKSKCFGETNVFSSQPSIYTVVAYGDVCLMRITKDSLEEFIRRNPRNAIDIMQNMVHTNMLMQKNIDLLLDDIYEKRDINKRRTEEMKDKIRQYRMNGFNLLGV</sequence>
<name>A0AC61RNW3_9FIRM</name>
<proteinExistence type="predicted"/>
<keyword evidence="2" id="KW-1185">Reference proteome</keyword>
<comment type="caution">
    <text evidence="1">The sequence shown here is derived from an EMBL/GenBank/DDBJ whole genome shotgun (WGS) entry which is preliminary data.</text>
</comment>
<reference evidence="1" key="1">
    <citation type="submission" date="2019-04" db="EMBL/GenBank/DDBJ databases">
        <title>Microbes associate with the intestines of laboratory mice.</title>
        <authorList>
            <person name="Navarre W."/>
            <person name="Wong E."/>
            <person name="Huang K."/>
            <person name="Tropini C."/>
            <person name="Ng K."/>
            <person name="Yu B."/>
        </authorList>
    </citation>
    <scope>NUCLEOTIDE SEQUENCE</scope>
    <source>
        <strain evidence="1">NM01_1-7b</strain>
    </source>
</reference>
<dbReference type="Proteomes" id="UP000304953">
    <property type="component" value="Unassembled WGS sequence"/>
</dbReference>
<evidence type="ECO:0000313" key="2">
    <source>
        <dbReference type="Proteomes" id="UP000304953"/>
    </source>
</evidence>
<accession>A0AC61RNW3</accession>
<organism evidence="1 2">
    <name type="scientific">Petralouisia muris</name>
    <dbReference type="NCBI Taxonomy" id="3032872"/>
    <lineage>
        <taxon>Bacteria</taxon>
        <taxon>Bacillati</taxon>
        <taxon>Bacillota</taxon>
        <taxon>Clostridia</taxon>
        <taxon>Lachnospirales</taxon>
        <taxon>Lachnospiraceae</taxon>
        <taxon>Petralouisia</taxon>
    </lineage>
</organism>
<protein>
    <submittedName>
        <fullName evidence="1">Cyclic nucleotide-binding domain-containing protein</fullName>
    </submittedName>
</protein>
<gene>
    <name evidence="1" type="ORF">E5329_24850</name>
</gene>
<dbReference type="EMBL" id="SRYA01000089">
    <property type="protein sequence ID" value="TGY89463.1"/>
    <property type="molecule type" value="Genomic_DNA"/>
</dbReference>